<organism evidence="12 13">
    <name type="scientific">Salix brachista</name>
    <dbReference type="NCBI Taxonomy" id="2182728"/>
    <lineage>
        <taxon>Eukaryota</taxon>
        <taxon>Viridiplantae</taxon>
        <taxon>Streptophyta</taxon>
        <taxon>Embryophyta</taxon>
        <taxon>Tracheophyta</taxon>
        <taxon>Spermatophyta</taxon>
        <taxon>Magnoliopsida</taxon>
        <taxon>eudicotyledons</taxon>
        <taxon>Gunneridae</taxon>
        <taxon>Pentapetalae</taxon>
        <taxon>rosids</taxon>
        <taxon>fabids</taxon>
        <taxon>Malpighiales</taxon>
        <taxon>Salicaceae</taxon>
        <taxon>Saliceae</taxon>
        <taxon>Salix</taxon>
    </lineage>
</organism>
<keyword evidence="4" id="KW-0732">Signal</keyword>
<dbReference type="Gene3D" id="3.80.10.10">
    <property type="entry name" value="Ribonuclease Inhibitor"/>
    <property type="match status" value="2"/>
</dbReference>
<protein>
    <recommendedName>
        <fullName evidence="11">Protein kinase domain-containing protein</fullName>
    </recommendedName>
</protein>
<gene>
    <name evidence="12" type="ORF">DKX38_012084</name>
</gene>
<dbReference type="GO" id="GO:0004674">
    <property type="term" value="F:protein serine/threonine kinase activity"/>
    <property type="evidence" value="ECO:0007669"/>
    <property type="project" value="UniProtKB-EC"/>
</dbReference>
<name>A0A5N5LMZ0_9ROSI</name>
<dbReference type="InterPro" id="IPR036291">
    <property type="entry name" value="NAD(P)-bd_dom_sf"/>
</dbReference>
<dbReference type="SUPFAM" id="SSF51735">
    <property type="entry name" value="NAD(P)-binding Rossmann-fold domains"/>
    <property type="match status" value="1"/>
</dbReference>
<feature type="transmembrane region" description="Helical" evidence="10">
    <location>
        <begin position="45"/>
        <end position="65"/>
    </location>
</feature>
<dbReference type="PANTHER" id="PTHR48006">
    <property type="entry name" value="LEUCINE-RICH REPEAT-CONTAINING PROTEIN DDB_G0281931-RELATED"/>
    <property type="match status" value="1"/>
</dbReference>
<dbReference type="InterPro" id="IPR002347">
    <property type="entry name" value="SDR_fam"/>
</dbReference>
<comment type="caution">
    <text evidence="12">The sequence shown here is derived from an EMBL/GenBank/DDBJ whole genome shotgun (WGS) entry which is preliminary data.</text>
</comment>
<dbReference type="InterPro" id="IPR000719">
    <property type="entry name" value="Prot_kinase_dom"/>
</dbReference>
<evidence type="ECO:0000256" key="2">
    <source>
        <dbReference type="ARBA" id="ARBA00022614"/>
    </source>
</evidence>
<dbReference type="InterPro" id="IPR001245">
    <property type="entry name" value="Ser-Thr/Tyr_kinase_cat_dom"/>
</dbReference>
<keyword evidence="13" id="KW-1185">Reference proteome</keyword>
<dbReference type="CDD" id="cd05233">
    <property type="entry name" value="SDR_c"/>
    <property type="match status" value="1"/>
</dbReference>
<keyword evidence="3 10" id="KW-0812">Transmembrane</keyword>
<keyword evidence="8" id="KW-0675">Receptor</keyword>
<comment type="subcellular location">
    <subcellularLocation>
        <location evidence="1">Membrane</location>
        <topology evidence="1">Single-pass type I membrane protein</topology>
    </subcellularLocation>
</comment>
<feature type="domain" description="Protein kinase" evidence="11">
    <location>
        <begin position="730"/>
        <end position="1000"/>
    </location>
</feature>
<evidence type="ECO:0000256" key="9">
    <source>
        <dbReference type="ARBA" id="ARBA00023180"/>
    </source>
</evidence>
<accession>A0A5N5LMZ0</accession>
<dbReference type="GO" id="GO:0005524">
    <property type="term" value="F:ATP binding"/>
    <property type="evidence" value="ECO:0007669"/>
    <property type="project" value="InterPro"/>
</dbReference>
<evidence type="ECO:0000256" key="5">
    <source>
        <dbReference type="ARBA" id="ARBA00022737"/>
    </source>
</evidence>
<dbReference type="SUPFAM" id="SSF56112">
    <property type="entry name" value="Protein kinase-like (PK-like)"/>
    <property type="match status" value="1"/>
</dbReference>
<dbReference type="PROSITE" id="PS51450">
    <property type="entry name" value="LRR"/>
    <property type="match status" value="1"/>
</dbReference>
<dbReference type="InterPro" id="IPR001611">
    <property type="entry name" value="Leu-rich_rpt"/>
</dbReference>
<dbReference type="EMBL" id="VDCV01000008">
    <property type="protein sequence ID" value="KAB5543972.1"/>
    <property type="molecule type" value="Genomic_DNA"/>
</dbReference>
<evidence type="ECO:0000256" key="1">
    <source>
        <dbReference type="ARBA" id="ARBA00004479"/>
    </source>
</evidence>
<dbReference type="PRINTS" id="PR00081">
    <property type="entry name" value="GDHRDH"/>
</dbReference>
<dbReference type="InterPro" id="IPR051824">
    <property type="entry name" value="LRR_Rcpt-Like_S/T_Kinase"/>
</dbReference>
<dbReference type="InterPro" id="IPR055414">
    <property type="entry name" value="LRR_R13L4/SHOC2-like"/>
</dbReference>
<dbReference type="Gene3D" id="3.40.50.720">
    <property type="entry name" value="NAD(P)-binding Rossmann-like Domain"/>
    <property type="match status" value="1"/>
</dbReference>
<evidence type="ECO:0000313" key="13">
    <source>
        <dbReference type="Proteomes" id="UP000326939"/>
    </source>
</evidence>
<proteinExistence type="predicted"/>
<dbReference type="FunFam" id="3.80.10.10:FF:000155">
    <property type="entry name" value="Putative inactive leucine-rich repeat receptor-like protein kinase"/>
    <property type="match status" value="1"/>
</dbReference>
<dbReference type="InterPro" id="IPR020904">
    <property type="entry name" value="Sc_DH/Rdtase_CS"/>
</dbReference>
<dbReference type="GO" id="GO:0016020">
    <property type="term" value="C:membrane"/>
    <property type="evidence" value="ECO:0007669"/>
    <property type="project" value="UniProtKB-SubCell"/>
</dbReference>
<feature type="transmembrane region" description="Helical" evidence="10">
    <location>
        <begin position="644"/>
        <end position="666"/>
    </location>
</feature>
<dbReference type="Proteomes" id="UP000326939">
    <property type="component" value="Chromosome 8"/>
</dbReference>
<evidence type="ECO:0000256" key="10">
    <source>
        <dbReference type="SAM" id="Phobius"/>
    </source>
</evidence>
<dbReference type="FunFam" id="3.30.200.20:FF:000285">
    <property type="entry name" value="Putative inactive leucine-rich repeat receptor-like protein kinase"/>
    <property type="match status" value="1"/>
</dbReference>
<keyword evidence="5" id="KW-0677">Repeat</keyword>
<dbReference type="PANTHER" id="PTHR48006:SF84">
    <property type="entry name" value="REPEAT TRANSMEMBRANE PROTEIN KINASE, PUTATIVE, EXPRESSED-RELATED"/>
    <property type="match status" value="1"/>
</dbReference>
<keyword evidence="7 10" id="KW-0472">Membrane</keyword>
<sequence length="1011" mass="111828">MLMMQINNAGSNAYSYKPLAEASDEDLIEVVTTNTLGLMICCREVSVLFVLVWHFQAYFLHIIIVKAMKMMLNQPRGGHIFNIDGAGSDGRPTPRFAAYGATKRSVVHLTKSLQAESRMQDVQNVVVHNLSPGMVTTDLLMSGATTNQAKFFINVLAEPAEVVAEYLVPNIRSIPANGSTKPTYIRFLTGVKAYSQIFSVKDLLSAHEETDTCLKIESVVAELQQNILALAHNFNAKVSGYGLFVNVVFKGLNLSWFLLMAKPVHYPCYLLLLFLILSFHRSSQLQPFQSQSLLRIQQLLNYPSFLTSFNSTTDFCNIEPTPSLTLVCYEDDITQLHIVGNGGVPPNFSTDSFFDTVARLSGLKVLSLVSLGFWGALPESIGQLSSLEILNASSNYFSGSIPASLSSLRSLQTLILDHNKFSGEVPGWVGFLPVLTVLSLKNNSLGGYLPDSLTRMESLRILSLSRNNLSGQVPDLHNLTNLQVLELEDNHFGPNFPGLPYKVATLVLRNNSFHSGIPAELVTYHLLQKLDLSFNGFVGPFLPSLLSGLSMNYLDISHNKFTGMLFENMSCHAELAYVDLSSNLLTGELPPCLNLSSESRTVLYARNCLSNQEQEQHPFNFCHNEALAVKILPRDEKRHNKKVLASRTMGGVVGGIAIVGLVVLFVKRVYSKDDVKKPQRKIIVENLSTVNTVKLLSDARHISQTMKLGASLPTYRTFSMEELKEATNNFDASNLLGEDSNSQMYKGKLNDGTPVAIRSSKARKKVGQRDFTHHIELISKLRHSHLISALGHCFDCCQDDSSTSRIFNIFEFASNGTLRDYVSGIPEKKLKWPQRIGAAIGVARGIQFLHTGIVPGVFPNNLKITDVLLDHDLLAKLCSYNLPLLTEGPVGAADSSATKQNSGTRGRHEDKKDIYDLGVILVEIIFGRPVVKNEVIVSKDLLQVSMTVDDVARRNIIDPSIHKECSDESLKIVMEICIRCLSKEPSDRPSVDDVLWNLQFAAQVRESSRTG</sequence>
<dbReference type="Pfam" id="PF00106">
    <property type="entry name" value="adh_short"/>
    <property type="match status" value="1"/>
</dbReference>
<evidence type="ECO:0000256" key="6">
    <source>
        <dbReference type="ARBA" id="ARBA00022989"/>
    </source>
</evidence>
<dbReference type="Pfam" id="PF23598">
    <property type="entry name" value="LRR_14"/>
    <property type="match status" value="1"/>
</dbReference>
<evidence type="ECO:0000256" key="7">
    <source>
        <dbReference type="ARBA" id="ARBA00023136"/>
    </source>
</evidence>
<dbReference type="SUPFAM" id="SSF52058">
    <property type="entry name" value="L domain-like"/>
    <property type="match status" value="1"/>
</dbReference>
<reference evidence="13" key="1">
    <citation type="journal article" date="2019" name="Gigascience">
        <title>De novo genome assembly of the endangered Acer yangbiense, a plant species with extremely small populations endemic to Yunnan Province, China.</title>
        <authorList>
            <person name="Yang J."/>
            <person name="Wariss H.M."/>
            <person name="Tao L."/>
            <person name="Zhang R."/>
            <person name="Yun Q."/>
            <person name="Hollingsworth P."/>
            <person name="Dao Z."/>
            <person name="Luo G."/>
            <person name="Guo H."/>
            <person name="Ma Y."/>
            <person name="Sun W."/>
        </authorList>
    </citation>
    <scope>NUCLEOTIDE SEQUENCE [LARGE SCALE GENOMIC DNA]</scope>
    <source>
        <strain evidence="13">cv. br00</strain>
    </source>
</reference>
<dbReference type="InterPro" id="IPR032675">
    <property type="entry name" value="LRR_dom_sf"/>
</dbReference>
<dbReference type="AlphaFoldDB" id="A0A5N5LMZ0"/>
<dbReference type="PROSITE" id="PS50011">
    <property type="entry name" value="PROTEIN_KINASE_DOM"/>
    <property type="match status" value="1"/>
</dbReference>
<dbReference type="Gene3D" id="1.10.510.10">
    <property type="entry name" value="Transferase(Phosphotransferase) domain 1"/>
    <property type="match status" value="1"/>
</dbReference>
<evidence type="ECO:0000313" key="12">
    <source>
        <dbReference type="EMBL" id="KAB5543972.1"/>
    </source>
</evidence>
<dbReference type="PROSITE" id="PS00061">
    <property type="entry name" value="ADH_SHORT"/>
    <property type="match status" value="1"/>
</dbReference>
<dbReference type="Pfam" id="PF07714">
    <property type="entry name" value="PK_Tyr_Ser-Thr"/>
    <property type="match status" value="1"/>
</dbReference>
<dbReference type="FunFam" id="1.10.510.10:FF:000431">
    <property type="entry name" value="Putative inactive leucine-rich repeat receptor-like protein kinase"/>
    <property type="match status" value="1"/>
</dbReference>
<evidence type="ECO:0000256" key="3">
    <source>
        <dbReference type="ARBA" id="ARBA00022692"/>
    </source>
</evidence>
<keyword evidence="9" id="KW-0325">Glycoprotein</keyword>
<evidence type="ECO:0000256" key="8">
    <source>
        <dbReference type="ARBA" id="ARBA00023170"/>
    </source>
</evidence>
<keyword evidence="6 10" id="KW-1133">Transmembrane helix</keyword>
<evidence type="ECO:0000259" key="11">
    <source>
        <dbReference type="PROSITE" id="PS50011"/>
    </source>
</evidence>
<dbReference type="Gene3D" id="3.30.200.20">
    <property type="entry name" value="Phosphorylase Kinase, domain 1"/>
    <property type="match status" value="1"/>
</dbReference>
<keyword evidence="2" id="KW-0433">Leucine-rich repeat</keyword>
<dbReference type="InterPro" id="IPR011009">
    <property type="entry name" value="Kinase-like_dom_sf"/>
</dbReference>
<evidence type="ECO:0000256" key="4">
    <source>
        <dbReference type="ARBA" id="ARBA00022729"/>
    </source>
</evidence>